<evidence type="ECO:0000259" key="1">
    <source>
        <dbReference type="Pfam" id="PF01738"/>
    </source>
</evidence>
<dbReference type="InterPro" id="IPR051049">
    <property type="entry name" value="Dienelactone_hydrolase-like"/>
</dbReference>
<keyword evidence="4" id="KW-1185">Reference proteome</keyword>
<dbReference type="EC" id="3.-.-.-" evidence="2"/>
<dbReference type="Pfam" id="PF01738">
    <property type="entry name" value="DLH"/>
    <property type="match status" value="1"/>
</dbReference>
<keyword evidence="2" id="KW-0378">Hydrolase</keyword>
<reference evidence="3" key="1">
    <citation type="submission" date="2014-11" db="EMBL/GenBank/DDBJ databases">
        <authorList>
            <person name="Hornung B.V."/>
        </authorList>
    </citation>
    <scope>NUCLEOTIDE SEQUENCE</scope>
    <source>
        <strain evidence="3">INE</strain>
    </source>
</reference>
<accession>A0A8S0W285</accession>
<gene>
    <name evidence="3" type="ORF">DEACI_1081</name>
    <name evidence="2" type="ORF">DEACI_1151</name>
</gene>
<proteinExistence type="predicted"/>
<evidence type="ECO:0000313" key="4">
    <source>
        <dbReference type="Proteomes" id="UP001071230"/>
    </source>
</evidence>
<dbReference type="RefSeq" id="WP_240984163.1">
    <property type="nucleotide sequence ID" value="NZ_CDGJ01000032.1"/>
</dbReference>
<dbReference type="KEGG" id="aacx:DEACI_1151"/>
<protein>
    <submittedName>
        <fullName evidence="2">Alpha/Beta hydrolase fold</fullName>
        <ecNumber evidence="2">3.-.-.-</ecNumber>
    </submittedName>
    <submittedName>
        <fullName evidence="3">Dienelactone hydrolase-like enzyme</fullName>
    </submittedName>
</protein>
<dbReference type="EMBL" id="CDGJ01000032">
    <property type="protein sequence ID" value="CEJ06632.1"/>
    <property type="molecule type" value="Genomic_DNA"/>
</dbReference>
<dbReference type="AlphaFoldDB" id="A0A8S0W285"/>
<dbReference type="Proteomes" id="UP000836597">
    <property type="component" value="Chromosome"/>
</dbReference>
<organism evidence="2">
    <name type="scientific">Acididesulfobacillus acetoxydans</name>
    <dbReference type="NCBI Taxonomy" id="1561005"/>
    <lineage>
        <taxon>Bacteria</taxon>
        <taxon>Bacillati</taxon>
        <taxon>Bacillota</taxon>
        <taxon>Clostridia</taxon>
        <taxon>Eubacteriales</taxon>
        <taxon>Peptococcaceae</taxon>
        <taxon>Acididesulfobacillus</taxon>
    </lineage>
</organism>
<sequence length="259" mass="28839">MWNQLRTDEYEGMLAETVTMPGHNGDRIHAYFSRPLGKGPFPGVILIPHMPGWDEFSRETARRFSQHGYLTLCPDIYCRFGHGTPDEIAAKARNAGGVADDSVMGDCEGALEYLNSLPYSNGKAGVIGMCSGGRHAFLAACKVSGLDAAVDCWGGRVIASKEELTAAQPVAPINYTPELSCPLLGLFGNEDKFPTPEQVDLQEEELKKYGKNYTFYRYEGAGHGFMYYHNQAYRPQQAMDAWEKVFEFFGEHLSTEKRN</sequence>
<dbReference type="GO" id="GO:0016787">
    <property type="term" value="F:hydrolase activity"/>
    <property type="evidence" value="ECO:0007669"/>
    <property type="project" value="UniProtKB-KW"/>
</dbReference>
<dbReference type="PANTHER" id="PTHR46623">
    <property type="entry name" value="CARBOXYMETHYLENEBUTENOLIDASE-RELATED"/>
    <property type="match status" value="1"/>
</dbReference>
<dbReference type="EMBL" id="LR746496">
    <property type="protein sequence ID" value="CAA7600498.1"/>
    <property type="molecule type" value="Genomic_DNA"/>
</dbReference>
<reference evidence="2" key="2">
    <citation type="submission" date="2020-01" db="EMBL/GenBank/DDBJ databases">
        <authorList>
            <person name="Hornung B."/>
        </authorList>
    </citation>
    <scope>NUCLEOTIDE SEQUENCE</scope>
    <source>
        <strain evidence="2">PacBioINE</strain>
    </source>
</reference>
<dbReference type="PANTHER" id="PTHR46623:SF6">
    <property type="entry name" value="ALPHA_BETA-HYDROLASES SUPERFAMILY PROTEIN"/>
    <property type="match status" value="1"/>
</dbReference>
<dbReference type="InterPro" id="IPR002925">
    <property type="entry name" value="Dienelactn_hydro"/>
</dbReference>
<feature type="domain" description="Dienelactone hydrolase" evidence="1">
    <location>
        <begin position="28"/>
        <end position="252"/>
    </location>
</feature>
<dbReference type="Gene3D" id="3.40.50.1820">
    <property type="entry name" value="alpha/beta hydrolase"/>
    <property type="match status" value="1"/>
</dbReference>
<dbReference type="Proteomes" id="UP001071230">
    <property type="component" value="Unassembled WGS sequence"/>
</dbReference>
<evidence type="ECO:0000313" key="2">
    <source>
        <dbReference type="EMBL" id="CAA7600498.1"/>
    </source>
</evidence>
<evidence type="ECO:0000313" key="3">
    <source>
        <dbReference type="EMBL" id="CEJ06632.1"/>
    </source>
</evidence>
<dbReference type="InterPro" id="IPR029058">
    <property type="entry name" value="AB_hydrolase_fold"/>
</dbReference>
<dbReference type="SUPFAM" id="SSF53474">
    <property type="entry name" value="alpha/beta-Hydrolases"/>
    <property type="match status" value="1"/>
</dbReference>
<name>A0A8S0W285_9FIRM</name>